<comment type="cofactor">
    <cofactor evidence="1">
        <name>Mg(2+)</name>
        <dbReference type="ChEBI" id="CHEBI:18420"/>
    </cofactor>
</comment>
<dbReference type="SFLD" id="SFLDG00179">
    <property type="entry name" value="mandelate_racemase"/>
    <property type="match status" value="1"/>
</dbReference>
<dbReference type="GO" id="GO:0019388">
    <property type="term" value="P:galactose catabolic process"/>
    <property type="evidence" value="ECO:0007669"/>
    <property type="project" value="InterPro"/>
</dbReference>
<dbReference type="Gene3D" id="3.30.390.10">
    <property type="entry name" value="Enolase-like, N-terminal domain"/>
    <property type="match status" value="1"/>
</dbReference>
<reference evidence="5" key="1">
    <citation type="submission" date="2019-09" db="EMBL/GenBank/DDBJ databases">
        <title>Characterisation of the sponge microbiome using genome-centric metagenomics.</title>
        <authorList>
            <person name="Engelberts J.P."/>
            <person name="Robbins S.J."/>
            <person name="De Goeij J.M."/>
            <person name="Aranda M."/>
            <person name="Bell S.C."/>
            <person name="Webster N.S."/>
        </authorList>
    </citation>
    <scope>NUCLEOTIDE SEQUENCE</scope>
    <source>
        <strain evidence="5">SB0664_bin_27</strain>
    </source>
</reference>
<dbReference type="Gene3D" id="3.20.20.120">
    <property type="entry name" value="Enolase-like C-terminal domain"/>
    <property type="match status" value="1"/>
</dbReference>
<dbReference type="AlphaFoldDB" id="A0A6B0YW87"/>
<dbReference type="InterPro" id="IPR013342">
    <property type="entry name" value="Mandelate_racemase_C"/>
</dbReference>
<dbReference type="InterPro" id="IPR046945">
    <property type="entry name" value="RHMD-like"/>
</dbReference>
<dbReference type="InterPro" id="IPR018110">
    <property type="entry name" value="Mandel_Rmase/mucon_lact_enz_CS"/>
</dbReference>
<dbReference type="SFLD" id="SFLDF00557">
    <property type="entry name" value="3_6-anhydro-alpha-L-galactonat"/>
    <property type="match status" value="1"/>
</dbReference>
<dbReference type="SMART" id="SM00922">
    <property type="entry name" value="MR_MLE"/>
    <property type="match status" value="1"/>
</dbReference>
<accession>A0A6B0YW87</accession>
<evidence type="ECO:0000313" key="5">
    <source>
        <dbReference type="EMBL" id="MXY94259.1"/>
    </source>
</evidence>
<dbReference type="PROSITE" id="PS00909">
    <property type="entry name" value="MR_MLE_2"/>
    <property type="match status" value="1"/>
</dbReference>
<dbReference type="InterPro" id="IPR029017">
    <property type="entry name" value="Enolase-like_N"/>
</dbReference>
<dbReference type="InterPro" id="IPR034382">
    <property type="entry name" value="AHGA_cycloisomerase"/>
</dbReference>
<feature type="domain" description="Mandelate racemase/muconate lactonizing enzyme C-terminal" evidence="4">
    <location>
        <begin position="147"/>
        <end position="244"/>
    </location>
</feature>
<comment type="caution">
    <text evidence="5">The sequence shown here is derived from an EMBL/GenBank/DDBJ whole genome shotgun (WGS) entry which is preliminary data.</text>
</comment>
<keyword evidence="2" id="KW-0479">Metal-binding</keyword>
<evidence type="ECO:0000256" key="1">
    <source>
        <dbReference type="ARBA" id="ARBA00001946"/>
    </source>
</evidence>
<dbReference type="SUPFAM" id="SSF51604">
    <property type="entry name" value="Enolase C-terminal domain-like"/>
    <property type="match status" value="1"/>
</dbReference>
<dbReference type="GO" id="GO:0009063">
    <property type="term" value="P:amino acid catabolic process"/>
    <property type="evidence" value="ECO:0007669"/>
    <property type="project" value="InterPro"/>
</dbReference>
<dbReference type="CDD" id="cd03316">
    <property type="entry name" value="MR_like"/>
    <property type="match status" value="1"/>
</dbReference>
<keyword evidence="3" id="KW-0460">Magnesium</keyword>
<protein>
    <submittedName>
        <fullName evidence="5">Mandelate racemase/muconate lactonizing enzyme family protein</fullName>
    </submittedName>
</protein>
<evidence type="ECO:0000259" key="4">
    <source>
        <dbReference type="SMART" id="SM00922"/>
    </source>
</evidence>
<gene>
    <name evidence="5" type="ORF">F4Y42_12520</name>
</gene>
<dbReference type="InterPro" id="IPR013341">
    <property type="entry name" value="Mandelate_racemase_N_dom"/>
</dbReference>
<dbReference type="Pfam" id="PF13378">
    <property type="entry name" value="MR_MLE_C"/>
    <property type="match status" value="1"/>
</dbReference>
<dbReference type="GO" id="GO:0016853">
    <property type="term" value="F:isomerase activity"/>
    <property type="evidence" value="ECO:0007669"/>
    <property type="project" value="InterPro"/>
</dbReference>
<name>A0A6B0YW87_9CHLR</name>
<evidence type="ECO:0000256" key="3">
    <source>
        <dbReference type="ARBA" id="ARBA00022842"/>
    </source>
</evidence>
<proteinExistence type="predicted"/>
<dbReference type="SFLD" id="SFLDS00001">
    <property type="entry name" value="Enolase"/>
    <property type="match status" value="1"/>
</dbReference>
<sequence>MKITQIHTEHYRIPLPVVLSDSTHGDISHFGLIVTRIGTSGGLEGMGYTYCVGDIGGSAILALIRDDLAPCLIGEDADRIERLWDRMWWHVHFVGRGGAASFALAALDIGLWDLRGKAREEPWWRLFGGHDPRVPVYAGGIDLQFSLDALLKQADDFQSQGFRAIKMKVGRDQLSEDVERVAAMRSHLGADFPLMADANMRWRVDEAIRAARGMAEYNLFWLEEPIIPDDVAGHARIAREGGLPIATGENFHTVYEFQQMIAHGAISFPEPDVATLGGVTPWLKVAHLAEACNLPITTHGVHDLQVHLLAAIPNSSYLEAHGFGLDRFIRNQLHIEEGAAIAPDRAGHGIEFDWDALQEHRA</sequence>
<dbReference type="InterPro" id="IPR036849">
    <property type="entry name" value="Enolase-like_C_sf"/>
</dbReference>
<organism evidence="5">
    <name type="scientific">Caldilineaceae bacterium SB0664_bin_27</name>
    <dbReference type="NCBI Taxonomy" id="2605260"/>
    <lineage>
        <taxon>Bacteria</taxon>
        <taxon>Bacillati</taxon>
        <taxon>Chloroflexota</taxon>
        <taxon>Caldilineae</taxon>
        <taxon>Caldilineales</taxon>
        <taxon>Caldilineaceae</taxon>
    </lineage>
</organism>
<dbReference type="PANTHER" id="PTHR13794">
    <property type="entry name" value="ENOLASE SUPERFAMILY, MANDELATE RACEMASE"/>
    <property type="match status" value="1"/>
</dbReference>
<dbReference type="SUPFAM" id="SSF54826">
    <property type="entry name" value="Enolase N-terminal domain-like"/>
    <property type="match status" value="1"/>
</dbReference>
<dbReference type="InterPro" id="IPR029065">
    <property type="entry name" value="Enolase_C-like"/>
</dbReference>
<dbReference type="Pfam" id="PF02746">
    <property type="entry name" value="MR_MLE_N"/>
    <property type="match status" value="1"/>
</dbReference>
<dbReference type="EMBL" id="VXRG01000104">
    <property type="protein sequence ID" value="MXY94259.1"/>
    <property type="molecule type" value="Genomic_DNA"/>
</dbReference>
<dbReference type="GO" id="GO:0000287">
    <property type="term" value="F:magnesium ion binding"/>
    <property type="evidence" value="ECO:0007669"/>
    <property type="project" value="TreeGrafter"/>
</dbReference>
<dbReference type="PANTHER" id="PTHR13794:SF58">
    <property type="entry name" value="MITOCHONDRIAL ENOLASE SUPERFAMILY MEMBER 1"/>
    <property type="match status" value="1"/>
</dbReference>
<evidence type="ECO:0000256" key="2">
    <source>
        <dbReference type="ARBA" id="ARBA00022723"/>
    </source>
</evidence>
<dbReference type="GO" id="GO:0016836">
    <property type="term" value="F:hydro-lyase activity"/>
    <property type="evidence" value="ECO:0007669"/>
    <property type="project" value="TreeGrafter"/>
</dbReference>